<evidence type="ECO:0000313" key="3">
    <source>
        <dbReference type="Proteomes" id="UP000030671"/>
    </source>
</evidence>
<evidence type="ECO:0000313" key="2">
    <source>
        <dbReference type="EMBL" id="ETW80457.1"/>
    </source>
</evidence>
<dbReference type="RefSeq" id="XP_009547206.1">
    <property type="nucleotide sequence ID" value="XM_009548911.1"/>
</dbReference>
<feature type="compositionally biased region" description="Basic residues" evidence="1">
    <location>
        <begin position="260"/>
        <end position="269"/>
    </location>
</feature>
<dbReference type="HOGENOM" id="CLU_540856_0_0_1"/>
<feature type="compositionally biased region" description="Low complexity" evidence="1">
    <location>
        <begin position="371"/>
        <end position="380"/>
    </location>
</feature>
<dbReference type="KEGG" id="hir:HETIRDRAFT_320889"/>
<feature type="compositionally biased region" description="Acidic residues" evidence="1">
    <location>
        <begin position="493"/>
        <end position="504"/>
    </location>
</feature>
<organism evidence="2 3">
    <name type="scientific">Heterobasidion irregulare (strain TC 32-1)</name>
    <dbReference type="NCBI Taxonomy" id="747525"/>
    <lineage>
        <taxon>Eukaryota</taxon>
        <taxon>Fungi</taxon>
        <taxon>Dikarya</taxon>
        <taxon>Basidiomycota</taxon>
        <taxon>Agaricomycotina</taxon>
        <taxon>Agaricomycetes</taxon>
        <taxon>Russulales</taxon>
        <taxon>Bondarzewiaceae</taxon>
        <taxon>Heterobasidion</taxon>
        <taxon>Heterobasidion annosum species complex</taxon>
    </lineage>
</organism>
<keyword evidence="3" id="KW-1185">Reference proteome</keyword>
<feature type="region of interest" description="Disordered" evidence="1">
    <location>
        <begin position="135"/>
        <end position="173"/>
    </location>
</feature>
<reference evidence="2 3" key="1">
    <citation type="journal article" date="2012" name="New Phytol.">
        <title>Insight into trade-off between wood decay and parasitism from the genome of a fungal forest pathogen.</title>
        <authorList>
            <person name="Olson A."/>
            <person name="Aerts A."/>
            <person name="Asiegbu F."/>
            <person name="Belbahri L."/>
            <person name="Bouzid O."/>
            <person name="Broberg A."/>
            <person name="Canback B."/>
            <person name="Coutinho P.M."/>
            <person name="Cullen D."/>
            <person name="Dalman K."/>
            <person name="Deflorio G."/>
            <person name="van Diepen L.T."/>
            <person name="Dunand C."/>
            <person name="Duplessis S."/>
            <person name="Durling M."/>
            <person name="Gonthier P."/>
            <person name="Grimwood J."/>
            <person name="Fossdal C.G."/>
            <person name="Hansson D."/>
            <person name="Henrissat B."/>
            <person name="Hietala A."/>
            <person name="Himmelstrand K."/>
            <person name="Hoffmeister D."/>
            <person name="Hogberg N."/>
            <person name="James T.Y."/>
            <person name="Karlsson M."/>
            <person name="Kohler A."/>
            <person name="Kues U."/>
            <person name="Lee Y.H."/>
            <person name="Lin Y.C."/>
            <person name="Lind M."/>
            <person name="Lindquist E."/>
            <person name="Lombard V."/>
            <person name="Lucas S."/>
            <person name="Lunden K."/>
            <person name="Morin E."/>
            <person name="Murat C."/>
            <person name="Park J."/>
            <person name="Raffaello T."/>
            <person name="Rouze P."/>
            <person name="Salamov A."/>
            <person name="Schmutz J."/>
            <person name="Solheim H."/>
            <person name="Stahlberg J."/>
            <person name="Velez H."/>
            <person name="de Vries R.P."/>
            <person name="Wiebenga A."/>
            <person name="Woodward S."/>
            <person name="Yakovlev I."/>
            <person name="Garbelotto M."/>
            <person name="Martin F."/>
            <person name="Grigoriev I.V."/>
            <person name="Stenlid J."/>
        </authorList>
    </citation>
    <scope>NUCLEOTIDE SEQUENCE [LARGE SCALE GENOMIC DNA]</scope>
    <source>
        <strain evidence="2 3">TC 32-1</strain>
    </source>
</reference>
<feature type="compositionally biased region" description="Basic residues" evidence="1">
    <location>
        <begin position="294"/>
        <end position="308"/>
    </location>
</feature>
<feature type="compositionally biased region" description="Polar residues" evidence="1">
    <location>
        <begin position="385"/>
        <end position="408"/>
    </location>
</feature>
<dbReference type="STRING" id="747525.W4K3S0"/>
<feature type="compositionally biased region" description="Low complexity" evidence="1">
    <location>
        <begin position="139"/>
        <end position="153"/>
    </location>
</feature>
<feature type="compositionally biased region" description="Basic and acidic residues" evidence="1">
    <location>
        <begin position="410"/>
        <end position="428"/>
    </location>
</feature>
<gene>
    <name evidence="2" type="ORF">HETIRDRAFT_320889</name>
</gene>
<dbReference type="InParanoid" id="W4K3S0"/>
<accession>W4K3S0</accession>
<dbReference type="OrthoDB" id="2676123at2759"/>
<feature type="compositionally biased region" description="Polar residues" evidence="1">
    <location>
        <begin position="439"/>
        <end position="452"/>
    </location>
</feature>
<name>W4K3S0_HETIT</name>
<dbReference type="EMBL" id="KI925459">
    <property type="protein sequence ID" value="ETW80457.1"/>
    <property type="molecule type" value="Genomic_DNA"/>
</dbReference>
<feature type="compositionally biased region" description="Basic and acidic residues" evidence="1">
    <location>
        <begin position="481"/>
        <end position="492"/>
    </location>
</feature>
<feature type="region of interest" description="Disordered" evidence="1">
    <location>
        <begin position="246"/>
        <end position="504"/>
    </location>
</feature>
<dbReference type="GeneID" id="20670702"/>
<protein>
    <submittedName>
        <fullName evidence="2">Uncharacterized protein</fullName>
    </submittedName>
</protein>
<dbReference type="Proteomes" id="UP000030671">
    <property type="component" value="Unassembled WGS sequence"/>
</dbReference>
<dbReference type="AlphaFoldDB" id="W4K3S0"/>
<dbReference type="eggNOG" id="ENOG502SRYQ">
    <property type="taxonomic scope" value="Eukaryota"/>
</dbReference>
<evidence type="ECO:0000256" key="1">
    <source>
        <dbReference type="SAM" id="MobiDB-lite"/>
    </source>
</evidence>
<proteinExistence type="predicted"/>
<sequence>MTTSRRVPTHVITALYYTRFVFTSILIDDWNTGGFVARRSRHIPGTLLLDIPPKRLAAGCLGILHRSHLIPPLHALRCTNISLGLRKSQHRPRHNHDDLICWSHIHIMDVLSATVAGSRRPIAISSKSFVAGAHRTANHTTSSSSVDHPVSSTSRRKPKITYRSPSKQFPGDLCLERSSHTAASSSSLLHAAPNSTSHPKSALALHTSPTMSHYMQIAKPPLPLYHPQGRLALSLPEIDPETLGLRNARPITIDDPTRRSSSRARRPAPKLREADTTMEPTATATDAPREKASPRKRRAGQGNAKRKRREPEDGDGTYPAKRTRNVRPAAQTASDVGSPRGSLAPAEEAKEAEVAEAVEGLKVPERRSTRSRAAAAAAARKPNQPRRNSSASDETQTSLSASVVQNAGQMKKDGKDKVEADVETREKNPTNGRKAGDHSTGTAADTLEQISQAGKRGNEVEQPTERAAALDIISVRVIESPMDHADNQKEEGELSEEGELPSKG</sequence>